<protein>
    <recommendedName>
        <fullName evidence="5">Beta-lactamase</fullName>
    </recommendedName>
</protein>
<dbReference type="Gene3D" id="3.40.710.10">
    <property type="entry name" value="DD-peptidase/beta-lactamase superfamily"/>
    <property type="match status" value="1"/>
</dbReference>
<evidence type="ECO:0000259" key="2">
    <source>
        <dbReference type="Pfam" id="PF11954"/>
    </source>
</evidence>
<dbReference type="Pfam" id="PF00144">
    <property type="entry name" value="Beta-lactamase"/>
    <property type="match status" value="1"/>
</dbReference>
<evidence type="ECO:0000313" key="3">
    <source>
        <dbReference type="EMBL" id="RUO36995.1"/>
    </source>
</evidence>
<dbReference type="InterPro" id="IPR021860">
    <property type="entry name" value="Peptidase_S12_Pab87-rel_C"/>
</dbReference>
<dbReference type="OrthoDB" id="119951at2"/>
<accession>A0A432WT95</accession>
<dbReference type="PROSITE" id="PS51257">
    <property type="entry name" value="PROKAR_LIPOPROTEIN"/>
    <property type="match status" value="1"/>
</dbReference>
<dbReference type="SUPFAM" id="SSF56601">
    <property type="entry name" value="beta-lactamase/transpeptidase-like"/>
    <property type="match status" value="1"/>
</dbReference>
<evidence type="ECO:0000259" key="1">
    <source>
        <dbReference type="Pfam" id="PF00144"/>
    </source>
</evidence>
<name>A0A432WT95_9GAMM</name>
<dbReference type="InterPro" id="IPR012338">
    <property type="entry name" value="Beta-lactam/transpept-like"/>
</dbReference>
<dbReference type="RefSeq" id="WP_126807923.1">
    <property type="nucleotide sequence ID" value="NZ_PIPP01000003.1"/>
</dbReference>
<dbReference type="Proteomes" id="UP000286934">
    <property type="component" value="Unassembled WGS sequence"/>
</dbReference>
<dbReference type="AlphaFoldDB" id="A0A432WT95"/>
<evidence type="ECO:0000313" key="4">
    <source>
        <dbReference type="Proteomes" id="UP000286934"/>
    </source>
</evidence>
<dbReference type="EMBL" id="PIPP01000003">
    <property type="protein sequence ID" value="RUO36995.1"/>
    <property type="molecule type" value="Genomic_DNA"/>
</dbReference>
<evidence type="ECO:0008006" key="5">
    <source>
        <dbReference type="Google" id="ProtNLM"/>
    </source>
</evidence>
<sequence length="477" mass="51406">MQIFAKRTIFSSLIISSGLLLGCSDQVSSENPETAAMQGITVESSTQVTEAIKARIERDSSTACIAAARLQRNDDGGVRSERGFYCADEQSALPTADSRYEIGSVSKAMLGGIYAHLVAEGKLDINQPLQDWVPEGIEVPQFSENPILLRHMLTHTSGLPRLPARLMPAEVNDPYADFTEEALWQSLAEAQLVAEPGEQFGYSNFAFMLLSNIAAKASGVPLAELYEQTLYTPLGMVNASFTGETMQPLSAEGDQVLNWNFAEDMQGVGGVRASLSDMEAWVSAQLGFGPEALTTAFATSHEVLAETEQVNVGWAWLHAPVQGNTYITHGGGTGGFATMVAINPETQQAAIVLSNAALYQTGDVQALALHLLDANIPPGTPHMPIMMPDSVNLEDYFGYYELVPGFVVHVFAENGELMIQATGQPSAPVTYSDADVFENIAYGARFVFDRNEEGDVVSVTLYQAGQELSGERRLTAD</sequence>
<dbReference type="Pfam" id="PF11954">
    <property type="entry name" value="DUF3471"/>
    <property type="match status" value="1"/>
</dbReference>
<feature type="domain" description="Peptidase S12 Pab87-related C-terminal" evidence="2">
    <location>
        <begin position="388"/>
        <end position="470"/>
    </location>
</feature>
<dbReference type="PANTHER" id="PTHR46825:SF9">
    <property type="entry name" value="BETA-LACTAMASE-RELATED DOMAIN-CONTAINING PROTEIN"/>
    <property type="match status" value="1"/>
</dbReference>
<comment type="caution">
    <text evidence="3">The sequence shown here is derived from an EMBL/GenBank/DDBJ whole genome shotgun (WGS) entry which is preliminary data.</text>
</comment>
<dbReference type="InterPro" id="IPR001466">
    <property type="entry name" value="Beta-lactam-related"/>
</dbReference>
<dbReference type="PANTHER" id="PTHR46825">
    <property type="entry name" value="D-ALANYL-D-ALANINE-CARBOXYPEPTIDASE/ENDOPEPTIDASE AMPH"/>
    <property type="match status" value="1"/>
</dbReference>
<proteinExistence type="predicted"/>
<gene>
    <name evidence="3" type="ORF">CWE13_09145</name>
</gene>
<feature type="domain" description="Beta-lactamase-related" evidence="1">
    <location>
        <begin position="74"/>
        <end position="359"/>
    </location>
</feature>
<keyword evidence="4" id="KW-1185">Reference proteome</keyword>
<dbReference type="InterPro" id="IPR050491">
    <property type="entry name" value="AmpC-like"/>
</dbReference>
<reference evidence="4" key="1">
    <citation type="journal article" date="2018" name="Front. Microbiol.">
        <title>Genome-Based Analysis Reveals the Taxonomy and Diversity of the Family Idiomarinaceae.</title>
        <authorList>
            <person name="Liu Y."/>
            <person name="Lai Q."/>
            <person name="Shao Z."/>
        </authorList>
    </citation>
    <scope>NUCLEOTIDE SEQUENCE [LARGE SCALE GENOMIC DNA]</scope>
    <source>
        <strain evidence="4">AIS</strain>
    </source>
</reference>
<organism evidence="3 4">
    <name type="scientific">Aliidiomarina shirensis</name>
    <dbReference type="NCBI Taxonomy" id="1048642"/>
    <lineage>
        <taxon>Bacteria</taxon>
        <taxon>Pseudomonadati</taxon>
        <taxon>Pseudomonadota</taxon>
        <taxon>Gammaproteobacteria</taxon>
        <taxon>Alteromonadales</taxon>
        <taxon>Idiomarinaceae</taxon>
        <taxon>Aliidiomarina</taxon>
    </lineage>
</organism>